<dbReference type="AlphaFoldDB" id="A0A502H521"/>
<feature type="compositionally biased region" description="Basic and acidic residues" evidence="1">
    <location>
        <begin position="92"/>
        <end position="111"/>
    </location>
</feature>
<keyword evidence="3" id="KW-1185">Reference proteome</keyword>
<protein>
    <submittedName>
        <fullName evidence="2">Uncharacterized protein</fullName>
    </submittedName>
</protein>
<dbReference type="Proteomes" id="UP000319432">
    <property type="component" value="Chromosome"/>
</dbReference>
<accession>A0A502H521</accession>
<reference evidence="2 3" key="1">
    <citation type="submission" date="2018-11" db="EMBL/GenBank/DDBJ databases">
        <title>Phylogenetic determinants of toxin gene distribution in genomes of Brevibacillus laterosporus.</title>
        <authorList>
            <person name="Glare T.R."/>
            <person name="Durrant A."/>
            <person name="Berry C."/>
            <person name="Palma L."/>
            <person name="Ormskirk M."/>
            <person name="Cox M.O."/>
        </authorList>
    </citation>
    <scope>NUCLEOTIDE SEQUENCE [LARGE SCALE GENOMIC DNA]</scope>
    <source>
        <strain evidence="2 3">1821L</strain>
    </source>
</reference>
<evidence type="ECO:0000313" key="2">
    <source>
        <dbReference type="EMBL" id="QDX94971.1"/>
    </source>
</evidence>
<feature type="region of interest" description="Disordered" evidence="1">
    <location>
        <begin position="34"/>
        <end position="111"/>
    </location>
</feature>
<feature type="compositionally biased region" description="Basic and acidic residues" evidence="1">
    <location>
        <begin position="37"/>
        <end position="77"/>
    </location>
</feature>
<evidence type="ECO:0000313" key="3">
    <source>
        <dbReference type="Proteomes" id="UP000319432"/>
    </source>
</evidence>
<dbReference type="OrthoDB" id="2476294at2"/>
<name>A0A502H521_BRELA</name>
<organism evidence="2 3">
    <name type="scientific">Brevibacillus laterosporus</name>
    <name type="common">Bacillus laterosporus</name>
    <dbReference type="NCBI Taxonomy" id="1465"/>
    <lineage>
        <taxon>Bacteria</taxon>
        <taxon>Bacillati</taxon>
        <taxon>Bacillota</taxon>
        <taxon>Bacilli</taxon>
        <taxon>Bacillales</taxon>
        <taxon>Paenibacillaceae</taxon>
        <taxon>Brevibacillus</taxon>
    </lineage>
</organism>
<sequence>MLMSFKALELQHAIPRTQEIGRWQEQLQQRAAAEQQQIKEEQKRLNEAKRNKTENVHKSEHQQVKNNQEESAKKRGGEQGQTKDGSAGGALKAHDHPSIDPIRGHHIDISL</sequence>
<dbReference type="EMBL" id="CP033464">
    <property type="protein sequence ID" value="QDX94971.1"/>
    <property type="molecule type" value="Genomic_DNA"/>
</dbReference>
<evidence type="ECO:0000256" key="1">
    <source>
        <dbReference type="SAM" id="MobiDB-lite"/>
    </source>
</evidence>
<gene>
    <name evidence="2" type="ORF">EEL30_23395</name>
</gene>
<proteinExistence type="predicted"/>